<reference evidence="2" key="1">
    <citation type="submission" date="2023-07" db="EMBL/GenBank/DDBJ databases">
        <title>A chromosome-level genome assembly of Lolium multiflorum.</title>
        <authorList>
            <person name="Chen Y."/>
            <person name="Copetti D."/>
            <person name="Kolliker R."/>
            <person name="Studer B."/>
        </authorList>
    </citation>
    <scope>NUCLEOTIDE SEQUENCE</scope>
    <source>
        <strain evidence="2">02402/16</strain>
        <tissue evidence="2">Leaf</tissue>
    </source>
</reference>
<accession>A0AAD8SU88</accession>
<organism evidence="2 3">
    <name type="scientific">Lolium multiflorum</name>
    <name type="common">Italian ryegrass</name>
    <name type="synonym">Lolium perenne subsp. multiflorum</name>
    <dbReference type="NCBI Taxonomy" id="4521"/>
    <lineage>
        <taxon>Eukaryota</taxon>
        <taxon>Viridiplantae</taxon>
        <taxon>Streptophyta</taxon>
        <taxon>Embryophyta</taxon>
        <taxon>Tracheophyta</taxon>
        <taxon>Spermatophyta</taxon>
        <taxon>Magnoliopsida</taxon>
        <taxon>Liliopsida</taxon>
        <taxon>Poales</taxon>
        <taxon>Poaceae</taxon>
        <taxon>BOP clade</taxon>
        <taxon>Pooideae</taxon>
        <taxon>Poodae</taxon>
        <taxon>Poeae</taxon>
        <taxon>Poeae Chloroplast Group 2 (Poeae type)</taxon>
        <taxon>Loliodinae</taxon>
        <taxon>Loliinae</taxon>
        <taxon>Lolium</taxon>
    </lineage>
</organism>
<evidence type="ECO:0000313" key="2">
    <source>
        <dbReference type="EMBL" id="KAK1664456.1"/>
    </source>
</evidence>
<sequence>MEPIIPMEPFIQTQVYDLANGGDLIFERDLFALSEFLGRSPPVFYGGQITDQADGQLQWLIMANLPGSRSQPCSARFSSLSETTTGWMDSPALYRRLARLCGQNSVAIEGERFAHFARHSSVGLPLRLPFHPVPRHHVIAKERRTLRQLVAKRDSTIHRLKAKLAVLKETVATQAEQLQILEGEGEGEDIQGDGYSYVSNDNDYEEEEEGDMDFHQHLPAGMDTTFPLRIDG</sequence>
<comment type="caution">
    <text evidence="2">The sequence shown here is derived from an EMBL/GenBank/DDBJ whole genome shotgun (WGS) entry which is preliminary data.</text>
</comment>
<protein>
    <submittedName>
        <fullName evidence="2">Uncharacterized protein</fullName>
    </submittedName>
</protein>
<evidence type="ECO:0000313" key="3">
    <source>
        <dbReference type="Proteomes" id="UP001231189"/>
    </source>
</evidence>
<feature type="region of interest" description="Disordered" evidence="1">
    <location>
        <begin position="182"/>
        <end position="210"/>
    </location>
</feature>
<dbReference type="EMBL" id="JAUUTY010000003">
    <property type="protein sequence ID" value="KAK1664456.1"/>
    <property type="molecule type" value="Genomic_DNA"/>
</dbReference>
<gene>
    <name evidence="2" type="ORF">QYE76_052615</name>
</gene>
<evidence type="ECO:0000256" key="1">
    <source>
        <dbReference type="SAM" id="MobiDB-lite"/>
    </source>
</evidence>
<dbReference type="Proteomes" id="UP001231189">
    <property type="component" value="Unassembled WGS sequence"/>
</dbReference>
<dbReference type="AlphaFoldDB" id="A0AAD8SU88"/>
<name>A0AAD8SU88_LOLMU</name>
<proteinExistence type="predicted"/>
<keyword evidence="3" id="KW-1185">Reference proteome</keyword>